<dbReference type="PANTHER" id="PTHR32282:SF27">
    <property type="entry name" value="PENICILLIN-BINDING PROTEIN 1A"/>
    <property type="match status" value="1"/>
</dbReference>
<evidence type="ECO:0000313" key="24">
    <source>
        <dbReference type="EMBL" id="SFD52016.1"/>
    </source>
</evidence>
<evidence type="ECO:0000256" key="5">
    <source>
        <dbReference type="ARBA" id="ARBA00022645"/>
    </source>
</evidence>
<feature type="domain" description="Glycosyl transferase family 51" evidence="23">
    <location>
        <begin position="69"/>
        <end position="243"/>
    </location>
</feature>
<comment type="catalytic activity">
    <reaction evidence="18">
        <text>[GlcNAc-(1-&gt;4)-Mur2Ac(oyl-L-Ala-gamma-D-Glu-L-Lys-D-Ala-D-Ala)](n)-di-trans,octa-cis-undecaprenyl diphosphate + beta-D-GlcNAc-(1-&gt;4)-Mur2Ac(oyl-L-Ala-gamma-D-Glu-L-Lys-D-Ala-D-Ala)-di-trans,octa-cis-undecaprenyl diphosphate = [GlcNAc-(1-&gt;4)-Mur2Ac(oyl-L-Ala-gamma-D-Glu-L-Lys-D-Ala-D-Ala)](n+1)-di-trans,octa-cis-undecaprenyl diphosphate + di-trans,octa-cis-undecaprenyl diphosphate + H(+)</text>
        <dbReference type="Rhea" id="RHEA:23708"/>
        <dbReference type="Rhea" id="RHEA-COMP:9602"/>
        <dbReference type="Rhea" id="RHEA-COMP:9603"/>
        <dbReference type="ChEBI" id="CHEBI:15378"/>
        <dbReference type="ChEBI" id="CHEBI:58405"/>
        <dbReference type="ChEBI" id="CHEBI:60033"/>
        <dbReference type="ChEBI" id="CHEBI:78435"/>
        <dbReference type="EC" id="2.4.99.28"/>
    </reaction>
</comment>
<feature type="domain" description="Penicillin-binding protein transpeptidase" evidence="22">
    <location>
        <begin position="439"/>
        <end position="696"/>
    </location>
</feature>
<evidence type="ECO:0000259" key="23">
    <source>
        <dbReference type="Pfam" id="PF00912"/>
    </source>
</evidence>
<comment type="similarity">
    <text evidence="3">In the C-terminal section; belongs to the transpeptidase family.</text>
</comment>
<reference evidence="25" key="1">
    <citation type="submission" date="2016-10" db="EMBL/GenBank/DDBJ databases">
        <authorList>
            <person name="Varghese N."/>
            <person name="Submissions S."/>
        </authorList>
    </citation>
    <scope>NUCLEOTIDE SEQUENCE [LARGE SCALE GENOMIC DNA]</scope>
    <source>
        <strain evidence="25">ATCC 25963</strain>
    </source>
</reference>
<comment type="pathway">
    <text evidence="2">Cell wall biogenesis; peptidoglycan biosynthesis.</text>
</comment>
<keyword evidence="6" id="KW-0645">Protease</keyword>
<dbReference type="GO" id="GO:0008658">
    <property type="term" value="F:penicillin binding"/>
    <property type="evidence" value="ECO:0007669"/>
    <property type="project" value="InterPro"/>
</dbReference>
<dbReference type="InterPro" id="IPR023346">
    <property type="entry name" value="Lysozyme-like_dom_sf"/>
</dbReference>
<evidence type="ECO:0000256" key="7">
    <source>
        <dbReference type="ARBA" id="ARBA00022676"/>
    </source>
</evidence>
<dbReference type="Pfam" id="PF00912">
    <property type="entry name" value="Transgly"/>
    <property type="match status" value="1"/>
</dbReference>
<comment type="similarity">
    <text evidence="4">In the N-terminal section; belongs to the glycosyltransferase 51 family.</text>
</comment>
<dbReference type="InterPro" id="IPR036950">
    <property type="entry name" value="PBP_transglycosylase"/>
</dbReference>
<organism evidence="24 25">
    <name type="scientific">Nannocystis exedens</name>
    <dbReference type="NCBI Taxonomy" id="54"/>
    <lineage>
        <taxon>Bacteria</taxon>
        <taxon>Pseudomonadati</taxon>
        <taxon>Myxococcota</taxon>
        <taxon>Polyangia</taxon>
        <taxon>Nannocystales</taxon>
        <taxon>Nannocystaceae</taxon>
        <taxon>Nannocystis</taxon>
    </lineage>
</organism>
<evidence type="ECO:0000256" key="18">
    <source>
        <dbReference type="ARBA" id="ARBA00049902"/>
    </source>
</evidence>
<keyword evidence="5" id="KW-0121">Carboxypeptidase</keyword>
<evidence type="ECO:0000256" key="2">
    <source>
        <dbReference type="ARBA" id="ARBA00004752"/>
    </source>
</evidence>
<evidence type="ECO:0000256" key="11">
    <source>
        <dbReference type="ARBA" id="ARBA00022960"/>
    </source>
</evidence>
<evidence type="ECO:0000256" key="4">
    <source>
        <dbReference type="ARBA" id="ARBA00007739"/>
    </source>
</evidence>
<keyword evidence="8" id="KW-0808">Transferase</keyword>
<keyword evidence="11" id="KW-0133">Cell shape</keyword>
<evidence type="ECO:0000256" key="16">
    <source>
        <dbReference type="ARBA" id="ARBA00023316"/>
    </source>
</evidence>
<dbReference type="Pfam" id="PF00905">
    <property type="entry name" value="Transpeptidase"/>
    <property type="match status" value="1"/>
</dbReference>
<dbReference type="GO" id="GO:0006508">
    <property type="term" value="P:proteolysis"/>
    <property type="evidence" value="ECO:0007669"/>
    <property type="project" value="UniProtKB-KW"/>
</dbReference>
<keyword evidence="9 21" id="KW-0812">Transmembrane</keyword>
<dbReference type="GO" id="GO:0071555">
    <property type="term" value="P:cell wall organization"/>
    <property type="evidence" value="ECO:0007669"/>
    <property type="project" value="UniProtKB-KW"/>
</dbReference>
<dbReference type="RefSeq" id="WP_096334356.1">
    <property type="nucleotide sequence ID" value="NZ_FOMX01000002.1"/>
</dbReference>
<sequence length="807" mass="87346">MNDAPRTGRSRLRKIGLWCLGLAGTGMVLGAGTVAGVFWYYGRGIEGIDVAAIRDYRPPQVTRIVSRDGVVIGEIFSERRTLVGYEDIPAHVENAFLAAEDADFYNHEGMDYVGMVRAMLSNIEAGEIRQGASTITQQVVKNFLLSPERTFERKIQEILLARRLERALSKREILELYLNEIYFGHGRYGIEEASRFYFGKSVRDINVGQAALLASLPKAPGKSSPLKDPQRSKERQIYVLQQMVRHGWIQPIEADKFIQGPLELSPQTQDAVVVAGAQEFVDAAREKLIATYGQERLDRLGATVTTTVDLKLQAEAHKGLMEGLVALDRRQGYGHKIKPTPEKQQAKVLEKGKGPLQVGAVLPALIQPREASTPADSFVALVGDNRVLVRVPEGSRYDDPKLSIDEQFPPTGVAMVRIVSLPTADQPAHGEIGSGPQAAVLVAAVDTGEVLAMVGGENYQRGDFNRATAAKRQPGSSFKPFVYGAALATEKYTAATIVNDSPEIYEKWRPTNFEADEYRGDIRLRVALTHSVNTIAIKLLDAIGFEAAHTFARAAGIRGELASNLALALGVSELTPFDVLSGYLTLARGGSQLEPTVIRKIEIPGEPAWTPERAPQQTLRDDIVFILTSMMTSVVEEGTARAARALGRPSAGKTGTSAEHRDAWYAGYTPRHVAVAWVGFDVPKKIGKGETGGKAALPIWIAAMKAAEADEPPLPFVPPASVQVRTIDRRTGLLAPADAKPEDVLEEYFIAGTEPIETAEPAALPTGDVVLDLYGDGDEHADAAPGAESPGPEEPKNGLPSVHDDPG</sequence>
<dbReference type="Gene3D" id="3.40.710.10">
    <property type="entry name" value="DD-peptidase/beta-lactamase superfamily"/>
    <property type="match status" value="2"/>
</dbReference>
<evidence type="ECO:0000256" key="21">
    <source>
        <dbReference type="SAM" id="Phobius"/>
    </source>
</evidence>
<dbReference type="OrthoDB" id="9766909at2"/>
<dbReference type="Proteomes" id="UP000199400">
    <property type="component" value="Unassembled WGS sequence"/>
</dbReference>
<accession>A0A1I1T052</accession>
<keyword evidence="14 21" id="KW-0472">Membrane</keyword>
<dbReference type="NCBIfam" id="TIGR02074">
    <property type="entry name" value="PBP_1a_fam"/>
    <property type="match status" value="1"/>
</dbReference>
<evidence type="ECO:0000256" key="3">
    <source>
        <dbReference type="ARBA" id="ARBA00007090"/>
    </source>
</evidence>
<evidence type="ECO:0000256" key="12">
    <source>
        <dbReference type="ARBA" id="ARBA00022984"/>
    </source>
</evidence>
<feature type="region of interest" description="Disordered" evidence="20">
    <location>
        <begin position="767"/>
        <end position="807"/>
    </location>
</feature>
<dbReference type="GO" id="GO:0004180">
    <property type="term" value="F:carboxypeptidase activity"/>
    <property type="evidence" value="ECO:0007669"/>
    <property type="project" value="UniProtKB-KW"/>
</dbReference>
<keyword evidence="25" id="KW-1185">Reference proteome</keyword>
<evidence type="ECO:0000256" key="13">
    <source>
        <dbReference type="ARBA" id="ARBA00022989"/>
    </source>
</evidence>
<evidence type="ECO:0000256" key="6">
    <source>
        <dbReference type="ARBA" id="ARBA00022670"/>
    </source>
</evidence>
<dbReference type="SUPFAM" id="SSF53955">
    <property type="entry name" value="Lysozyme-like"/>
    <property type="match status" value="1"/>
</dbReference>
<evidence type="ECO:0000256" key="15">
    <source>
        <dbReference type="ARBA" id="ARBA00023268"/>
    </source>
</evidence>
<evidence type="ECO:0000256" key="19">
    <source>
        <dbReference type="ARBA" id="ARBA00060592"/>
    </source>
</evidence>
<evidence type="ECO:0000256" key="1">
    <source>
        <dbReference type="ARBA" id="ARBA00004370"/>
    </source>
</evidence>
<evidence type="ECO:0000256" key="9">
    <source>
        <dbReference type="ARBA" id="ARBA00022692"/>
    </source>
</evidence>
<gene>
    <name evidence="24" type="ORF">SAMN02745121_00399</name>
</gene>
<comment type="pathway">
    <text evidence="19">Glycan biosynthesis.</text>
</comment>
<feature type="transmembrane region" description="Helical" evidence="21">
    <location>
        <begin position="15"/>
        <end position="41"/>
    </location>
</feature>
<dbReference type="InterPro" id="IPR001264">
    <property type="entry name" value="Glyco_trans_51"/>
</dbReference>
<dbReference type="InterPro" id="IPR001460">
    <property type="entry name" value="PCN-bd_Tpept"/>
</dbReference>
<dbReference type="AlphaFoldDB" id="A0A1I1T052"/>
<keyword evidence="7" id="KW-0328">Glycosyltransferase</keyword>
<keyword evidence="10" id="KW-0378">Hydrolase</keyword>
<dbReference type="GO" id="GO:0030288">
    <property type="term" value="C:outer membrane-bounded periplasmic space"/>
    <property type="evidence" value="ECO:0007669"/>
    <property type="project" value="TreeGrafter"/>
</dbReference>
<keyword evidence="13 21" id="KW-1133">Transmembrane helix</keyword>
<dbReference type="GO" id="GO:0009252">
    <property type="term" value="P:peptidoglycan biosynthetic process"/>
    <property type="evidence" value="ECO:0007669"/>
    <property type="project" value="UniProtKB-UniPathway"/>
</dbReference>
<dbReference type="GO" id="GO:0008955">
    <property type="term" value="F:peptidoglycan glycosyltransferase activity"/>
    <property type="evidence" value="ECO:0007669"/>
    <property type="project" value="UniProtKB-EC"/>
</dbReference>
<dbReference type="EC" id="2.4.99.28" evidence="17"/>
<dbReference type="FunFam" id="1.10.3810.10:FF:000003">
    <property type="entry name" value="Penicillin-binding protein 1a"/>
    <property type="match status" value="1"/>
</dbReference>
<keyword evidence="16" id="KW-0961">Cell wall biogenesis/degradation</keyword>
<dbReference type="PANTHER" id="PTHR32282">
    <property type="entry name" value="BINDING PROTEIN TRANSPEPTIDASE, PUTATIVE-RELATED"/>
    <property type="match status" value="1"/>
</dbReference>
<keyword evidence="15" id="KW-0511">Multifunctional enzyme</keyword>
<comment type="subcellular location">
    <subcellularLocation>
        <location evidence="1">Membrane</location>
    </subcellularLocation>
</comment>
<dbReference type="InterPro" id="IPR050396">
    <property type="entry name" value="Glycosyltr_51/Transpeptidase"/>
</dbReference>
<evidence type="ECO:0000256" key="20">
    <source>
        <dbReference type="SAM" id="MobiDB-lite"/>
    </source>
</evidence>
<dbReference type="Gene3D" id="1.10.3810.10">
    <property type="entry name" value="Biosynthetic peptidoglycan transglycosylase-like"/>
    <property type="match status" value="1"/>
</dbReference>
<dbReference type="EMBL" id="FOMX01000002">
    <property type="protein sequence ID" value="SFD52016.1"/>
    <property type="molecule type" value="Genomic_DNA"/>
</dbReference>
<evidence type="ECO:0000313" key="25">
    <source>
        <dbReference type="Proteomes" id="UP000199400"/>
    </source>
</evidence>
<protein>
    <recommendedName>
        <fullName evidence="17">peptidoglycan glycosyltransferase</fullName>
        <ecNumber evidence="17">2.4.99.28</ecNumber>
    </recommendedName>
</protein>
<dbReference type="GO" id="GO:0016020">
    <property type="term" value="C:membrane"/>
    <property type="evidence" value="ECO:0007669"/>
    <property type="project" value="UniProtKB-SubCell"/>
</dbReference>
<dbReference type="InterPro" id="IPR012338">
    <property type="entry name" value="Beta-lactam/transpept-like"/>
</dbReference>
<dbReference type="STRING" id="54.SAMN02745121_00399"/>
<name>A0A1I1T052_9BACT</name>
<evidence type="ECO:0000256" key="8">
    <source>
        <dbReference type="ARBA" id="ARBA00022679"/>
    </source>
</evidence>
<keyword evidence="12" id="KW-0573">Peptidoglycan synthesis</keyword>
<dbReference type="GO" id="GO:0008360">
    <property type="term" value="P:regulation of cell shape"/>
    <property type="evidence" value="ECO:0007669"/>
    <property type="project" value="UniProtKB-KW"/>
</dbReference>
<proteinExistence type="inferred from homology"/>
<evidence type="ECO:0000256" key="17">
    <source>
        <dbReference type="ARBA" id="ARBA00044770"/>
    </source>
</evidence>
<dbReference type="SUPFAM" id="SSF56601">
    <property type="entry name" value="beta-lactamase/transpeptidase-like"/>
    <property type="match status" value="1"/>
</dbReference>
<evidence type="ECO:0000256" key="10">
    <source>
        <dbReference type="ARBA" id="ARBA00022801"/>
    </source>
</evidence>
<evidence type="ECO:0000256" key="14">
    <source>
        <dbReference type="ARBA" id="ARBA00023136"/>
    </source>
</evidence>
<evidence type="ECO:0000259" key="22">
    <source>
        <dbReference type="Pfam" id="PF00905"/>
    </source>
</evidence>
<dbReference type="UniPathway" id="UPA00219"/>